<dbReference type="InterPro" id="IPR008930">
    <property type="entry name" value="Terpenoid_cyclase/PrenylTrfase"/>
</dbReference>
<reference evidence="2 3" key="1">
    <citation type="journal article" date="2016" name="Nat. Commun.">
        <title>Thousands of microbial genomes shed light on interconnected biogeochemical processes in an aquifer system.</title>
        <authorList>
            <person name="Anantharaman K."/>
            <person name="Brown C.T."/>
            <person name="Hug L.A."/>
            <person name="Sharon I."/>
            <person name="Castelle C.J."/>
            <person name="Probst A.J."/>
            <person name="Thomas B.C."/>
            <person name="Singh A."/>
            <person name="Wilkins M.J."/>
            <person name="Karaoz U."/>
            <person name="Brodie E.L."/>
            <person name="Williams K.H."/>
            <person name="Hubbard S.S."/>
            <person name="Banfield J.F."/>
        </authorList>
    </citation>
    <scope>NUCLEOTIDE SEQUENCE [LARGE SCALE GENOMIC DNA]</scope>
</reference>
<evidence type="ECO:0008006" key="4">
    <source>
        <dbReference type="Google" id="ProtNLM"/>
    </source>
</evidence>
<accession>A0A1F6EXE3</accession>
<feature type="region of interest" description="Disordered" evidence="1">
    <location>
        <begin position="74"/>
        <end position="93"/>
    </location>
</feature>
<evidence type="ECO:0000313" key="2">
    <source>
        <dbReference type="EMBL" id="OGG78285.1"/>
    </source>
</evidence>
<dbReference type="Gene3D" id="1.50.10.20">
    <property type="match status" value="1"/>
</dbReference>
<organism evidence="2 3">
    <name type="scientific">Candidatus Kaiserbacteria bacterium RIFCSPLOWO2_01_FULL_52_12b</name>
    <dbReference type="NCBI Taxonomy" id="1798509"/>
    <lineage>
        <taxon>Bacteria</taxon>
        <taxon>Candidatus Kaiseribacteriota</taxon>
    </lineage>
</organism>
<protein>
    <recommendedName>
        <fullName evidence="4">Squalene cyclase C-terminal domain-containing protein</fullName>
    </recommendedName>
</protein>
<proteinExistence type="predicted"/>
<sequence>MTAEVYDPSSGLYGPAVGETVGAVQFDSSFTVTEFATSTVDASGNATLSLPNEGTYNIGIASSGYFPNTPVIVSAPPPSPPPPAAGGGGGGGNISHTQLNVSTALAYLAEQQQSDGSFDSSFLSDWAAFAFAAADPGDAKTKLREYLTAASPALLSVTDYERHAMALEALGINPYSGTAIDYITPIVNAFDGTQIGDASLDNDDIFALFPLLHAGYGTDDALIQKTIAFILSRQGINGSWDGSVDMTAAAVQALAHVTLLPNVSATIERAEAYLHAGQQASGGFGNSFSTSWVLQAIAATNESLDRWAPTGYTPQDYLATFQQLDGGVEPTSSDVQTRVWATAYAIPASLNRTWDSLLQSFAKPSLESEGGVTTSVASNGAAATSTLFTATSTQAIGPVSTSTLPTVPPSIVSTTTATTSVAHQTEPKIKAAVQKKPIAQAKTPVAPSFPALTDNQTAAVANAPRNNLFKSLWNFISSFFSNIL</sequence>
<evidence type="ECO:0000256" key="1">
    <source>
        <dbReference type="SAM" id="MobiDB-lite"/>
    </source>
</evidence>
<feature type="compositionally biased region" description="Pro residues" evidence="1">
    <location>
        <begin position="75"/>
        <end position="84"/>
    </location>
</feature>
<dbReference type="Proteomes" id="UP000178811">
    <property type="component" value="Unassembled WGS sequence"/>
</dbReference>
<evidence type="ECO:0000313" key="3">
    <source>
        <dbReference type="Proteomes" id="UP000178811"/>
    </source>
</evidence>
<name>A0A1F6EXE3_9BACT</name>
<comment type="caution">
    <text evidence="2">The sequence shown here is derived from an EMBL/GenBank/DDBJ whole genome shotgun (WGS) entry which is preliminary data.</text>
</comment>
<dbReference type="AlphaFoldDB" id="A0A1F6EXE3"/>
<dbReference type="EMBL" id="MFLW01000016">
    <property type="protein sequence ID" value="OGG78285.1"/>
    <property type="molecule type" value="Genomic_DNA"/>
</dbReference>
<dbReference type="SUPFAM" id="SSF48239">
    <property type="entry name" value="Terpenoid cyclases/Protein prenyltransferases"/>
    <property type="match status" value="1"/>
</dbReference>
<dbReference type="CDD" id="cd00688">
    <property type="entry name" value="ISOPREN_C2_like"/>
    <property type="match status" value="1"/>
</dbReference>
<gene>
    <name evidence="2" type="ORF">A3A36_02970</name>
</gene>